<dbReference type="EMBL" id="BAAAOF010000008">
    <property type="protein sequence ID" value="GAA1938126.1"/>
    <property type="molecule type" value="Genomic_DNA"/>
</dbReference>
<organism evidence="1 2">
    <name type="scientific">Microbacterium aoyamense</name>
    <dbReference type="NCBI Taxonomy" id="344166"/>
    <lineage>
        <taxon>Bacteria</taxon>
        <taxon>Bacillati</taxon>
        <taxon>Actinomycetota</taxon>
        <taxon>Actinomycetes</taxon>
        <taxon>Micrococcales</taxon>
        <taxon>Microbacteriaceae</taxon>
        <taxon>Microbacterium</taxon>
    </lineage>
</organism>
<gene>
    <name evidence="1" type="ORF">GCM10009775_32760</name>
</gene>
<evidence type="ECO:0000313" key="1">
    <source>
        <dbReference type="EMBL" id="GAA1938126.1"/>
    </source>
</evidence>
<protein>
    <submittedName>
        <fullName evidence="1">Uncharacterized protein</fullName>
    </submittedName>
</protein>
<accession>A0ABP5B9N6</accession>
<sequence>MTAQVVEIVVRGPLWPSVLAALDDFTVDADADGRTTIVGSVADQPQLVGLLDMFGSLNVEIISVNPAPRETMR</sequence>
<proteinExistence type="predicted"/>
<reference evidence="2" key="1">
    <citation type="journal article" date="2019" name="Int. J. Syst. Evol. Microbiol.">
        <title>The Global Catalogue of Microorganisms (GCM) 10K type strain sequencing project: providing services to taxonomists for standard genome sequencing and annotation.</title>
        <authorList>
            <consortium name="The Broad Institute Genomics Platform"/>
            <consortium name="The Broad Institute Genome Sequencing Center for Infectious Disease"/>
            <person name="Wu L."/>
            <person name="Ma J."/>
        </authorList>
    </citation>
    <scope>NUCLEOTIDE SEQUENCE [LARGE SCALE GENOMIC DNA]</scope>
    <source>
        <strain evidence="2">JCM 14900</strain>
    </source>
</reference>
<dbReference type="RefSeq" id="WP_248152083.1">
    <property type="nucleotide sequence ID" value="NZ_BAAAOF010000008.1"/>
</dbReference>
<dbReference type="Proteomes" id="UP001501343">
    <property type="component" value="Unassembled WGS sequence"/>
</dbReference>
<name>A0ABP5B9N6_9MICO</name>
<keyword evidence="2" id="KW-1185">Reference proteome</keyword>
<comment type="caution">
    <text evidence="1">The sequence shown here is derived from an EMBL/GenBank/DDBJ whole genome shotgun (WGS) entry which is preliminary data.</text>
</comment>
<evidence type="ECO:0000313" key="2">
    <source>
        <dbReference type="Proteomes" id="UP001501343"/>
    </source>
</evidence>